<dbReference type="HOGENOM" id="CLU_053940_0_0_1"/>
<reference evidence="4 6" key="2">
    <citation type="journal article" date="2013" name="Nature">
        <title>Insights into bilaterian evolution from three spiralian genomes.</title>
        <authorList>
            <person name="Simakov O."/>
            <person name="Marletaz F."/>
            <person name="Cho S.J."/>
            <person name="Edsinger-Gonzales E."/>
            <person name="Havlak P."/>
            <person name="Hellsten U."/>
            <person name="Kuo D.H."/>
            <person name="Larsson T."/>
            <person name="Lv J."/>
            <person name="Arendt D."/>
            <person name="Savage R."/>
            <person name="Osoegawa K."/>
            <person name="de Jong P."/>
            <person name="Grimwood J."/>
            <person name="Chapman J.A."/>
            <person name="Shapiro H."/>
            <person name="Aerts A."/>
            <person name="Otillar R.P."/>
            <person name="Terry A.Y."/>
            <person name="Boore J.L."/>
            <person name="Grigoriev I.V."/>
            <person name="Lindberg D.R."/>
            <person name="Seaver E.C."/>
            <person name="Weisblat D.A."/>
            <person name="Putnam N.H."/>
            <person name="Rokhsar D.S."/>
        </authorList>
    </citation>
    <scope>NUCLEOTIDE SEQUENCE</scope>
    <source>
        <strain evidence="4 6">I ESC-2004</strain>
    </source>
</reference>
<dbReference type="EMBL" id="KB308144">
    <property type="protein sequence ID" value="ELT98219.1"/>
    <property type="molecule type" value="Genomic_DNA"/>
</dbReference>
<keyword evidence="2" id="KW-0472">Membrane</keyword>
<evidence type="ECO:0000313" key="5">
    <source>
        <dbReference type="EnsemblMetazoa" id="CapteP185076"/>
    </source>
</evidence>
<protein>
    <recommendedName>
        <fullName evidence="3">Ubiquitin-like domain-containing protein</fullName>
    </recommendedName>
</protein>
<keyword evidence="6" id="KW-1185">Reference proteome</keyword>
<evidence type="ECO:0000256" key="1">
    <source>
        <dbReference type="SAM" id="MobiDB-lite"/>
    </source>
</evidence>
<organism evidence="4">
    <name type="scientific">Capitella teleta</name>
    <name type="common">Polychaete worm</name>
    <dbReference type="NCBI Taxonomy" id="283909"/>
    <lineage>
        <taxon>Eukaryota</taxon>
        <taxon>Metazoa</taxon>
        <taxon>Spiralia</taxon>
        <taxon>Lophotrochozoa</taxon>
        <taxon>Annelida</taxon>
        <taxon>Polychaeta</taxon>
        <taxon>Sedentaria</taxon>
        <taxon>Scolecida</taxon>
        <taxon>Capitellidae</taxon>
        <taxon>Capitella</taxon>
    </lineage>
</organism>
<accession>R7TWV1</accession>
<proteinExistence type="predicted"/>
<feature type="transmembrane region" description="Helical" evidence="2">
    <location>
        <begin position="213"/>
        <end position="233"/>
    </location>
</feature>
<evidence type="ECO:0000259" key="3">
    <source>
        <dbReference type="PROSITE" id="PS50053"/>
    </source>
</evidence>
<evidence type="ECO:0000313" key="4">
    <source>
        <dbReference type="EMBL" id="ELT98219.1"/>
    </source>
</evidence>
<sequence>MSFVEGIGDEVLLVFSAVVLGLVIALAWISTHVGDAPPVLIILDRNRWLQVLERLRNTIGVTVTNINIAAPQAPSENAEAPATASPESESAATETAPAATPPPNTEPSEDDWENLQQQGYIRVRVKYLSDRERLLIVKPQCTIGELKRDNFQEELSQNIAVRIVYQGQELKAEGATLSSCNITDNSVIHIVLTQRPTPSSSPPSSPILPQESFNIGILLAPTIAICLGSMWFFRFQYKQYFSAMATICLVGITFLFGLIAYAGYQRPQPRQHAD</sequence>
<keyword evidence="2" id="KW-0812">Transmembrane</keyword>
<feature type="transmembrane region" description="Helical" evidence="2">
    <location>
        <begin position="240"/>
        <end position="264"/>
    </location>
</feature>
<dbReference type="Pfam" id="PF00240">
    <property type="entry name" value="ubiquitin"/>
    <property type="match status" value="1"/>
</dbReference>
<feature type="domain" description="Ubiquitin-like" evidence="3">
    <location>
        <begin position="121"/>
        <end position="197"/>
    </location>
</feature>
<feature type="region of interest" description="Disordered" evidence="1">
    <location>
        <begin position="72"/>
        <end position="112"/>
    </location>
</feature>
<dbReference type="InterPro" id="IPR029071">
    <property type="entry name" value="Ubiquitin-like_domsf"/>
</dbReference>
<dbReference type="GO" id="GO:0036503">
    <property type="term" value="P:ERAD pathway"/>
    <property type="evidence" value="ECO:0007669"/>
    <property type="project" value="InterPro"/>
</dbReference>
<dbReference type="PANTHER" id="PTHR14557">
    <property type="entry name" value="PROTEIN C7ORF21"/>
    <property type="match status" value="1"/>
</dbReference>
<dbReference type="InterPro" id="IPR000626">
    <property type="entry name" value="Ubiquitin-like_dom"/>
</dbReference>
<dbReference type="EnsemblMetazoa" id="CapteT185076">
    <property type="protein sequence ID" value="CapteP185076"/>
    <property type="gene ID" value="CapteG185076"/>
</dbReference>
<dbReference type="PROSITE" id="PS50053">
    <property type="entry name" value="UBIQUITIN_2"/>
    <property type="match status" value="1"/>
</dbReference>
<dbReference type="OMA" id="TLLWYCQ"/>
<gene>
    <name evidence="4" type="ORF">CAPTEDRAFT_185076</name>
</gene>
<feature type="transmembrane region" description="Helical" evidence="2">
    <location>
        <begin position="12"/>
        <end position="30"/>
    </location>
</feature>
<dbReference type="Gene3D" id="3.10.20.90">
    <property type="entry name" value="Phosphatidylinositol 3-kinase Catalytic Subunit, Chain A, domain 1"/>
    <property type="match status" value="1"/>
</dbReference>
<reference evidence="6" key="1">
    <citation type="submission" date="2012-12" db="EMBL/GenBank/DDBJ databases">
        <authorList>
            <person name="Hellsten U."/>
            <person name="Grimwood J."/>
            <person name="Chapman J.A."/>
            <person name="Shapiro H."/>
            <person name="Aerts A."/>
            <person name="Otillar R.P."/>
            <person name="Terry A.Y."/>
            <person name="Boore J.L."/>
            <person name="Simakov O."/>
            <person name="Marletaz F."/>
            <person name="Cho S.-J."/>
            <person name="Edsinger-Gonzales E."/>
            <person name="Havlak P."/>
            <person name="Kuo D.-H."/>
            <person name="Larsson T."/>
            <person name="Lv J."/>
            <person name="Arendt D."/>
            <person name="Savage R."/>
            <person name="Osoegawa K."/>
            <person name="de Jong P."/>
            <person name="Lindberg D.R."/>
            <person name="Seaver E.C."/>
            <person name="Weisblat D.A."/>
            <person name="Putnam N.H."/>
            <person name="Grigoriev I.V."/>
            <person name="Rokhsar D.S."/>
        </authorList>
    </citation>
    <scope>NUCLEOTIDE SEQUENCE</scope>
    <source>
        <strain evidence="6">I ESC-2004</strain>
    </source>
</reference>
<evidence type="ECO:0000256" key="2">
    <source>
        <dbReference type="SAM" id="Phobius"/>
    </source>
</evidence>
<reference evidence="5" key="3">
    <citation type="submission" date="2015-06" db="UniProtKB">
        <authorList>
            <consortium name="EnsemblMetazoa"/>
        </authorList>
    </citation>
    <scope>IDENTIFICATION</scope>
</reference>
<dbReference type="AlphaFoldDB" id="R7TWV1"/>
<dbReference type="SMART" id="SM00213">
    <property type="entry name" value="UBQ"/>
    <property type="match status" value="1"/>
</dbReference>
<dbReference type="InterPro" id="IPR040352">
    <property type="entry name" value="TMUB1/2"/>
</dbReference>
<dbReference type="Proteomes" id="UP000014760">
    <property type="component" value="Unassembled WGS sequence"/>
</dbReference>
<evidence type="ECO:0000313" key="6">
    <source>
        <dbReference type="Proteomes" id="UP000014760"/>
    </source>
</evidence>
<dbReference type="STRING" id="283909.R7TWV1"/>
<name>R7TWV1_CAPTE</name>
<dbReference type="PANTHER" id="PTHR14557:SF5">
    <property type="entry name" value="UBIQUITIN-LIKE DOMAIN-CONTAINING PROTEIN"/>
    <property type="match status" value="1"/>
</dbReference>
<dbReference type="OrthoDB" id="161999at2759"/>
<feature type="compositionally biased region" description="Low complexity" evidence="1">
    <location>
        <begin position="73"/>
        <end position="98"/>
    </location>
</feature>
<dbReference type="EMBL" id="AMQN01010556">
    <property type="status" value="NOT_ANNOTATED_CDS"/>
    <property type="molecule type" value="Genomic_DNA"/>
</dbReference>
<dbReference type="CDD" id="cd17057">
    <property type="entry name" value="Ubl_TMUB1_like"/>
    <property type="match status" value="1"/>
</dbReference>
<keyword evidence="2" id="KW-1133">Transmembrane helix</keyword>
<dbReference type="SUPFAM" id="SSF54236">
    <property type="entry name" value="Ubiquitin-like"/>
    <property type="match status" value="1"/>
</dbReference>